<evidence type="ECO:0000313" key="3">
    <source>
        <dbReference type="Proteomes" id="UP001172083"/>
    </source>
</evidence>
<dbReference type="PANTHER" id="PTHR42754:SF1">
    <property type="entry name" value="LIPOPROTEIN"/>
    <property type="match status" value="1"/>
</dbReference>
<comment type="caution">
    <text evidence="2">The sequence shown here is derived from an EMBL/GenBank/DDBJ whole genome shotgun (WGS) entry which is preliminary data.</text>
</comment>
<evidence type="ECO:0008006" key="4">
    <source>
        <dbReference type="Google" id="ProtNLM"/>
    </source>
</evidence>
<feature type="signal peptide" evidence="1">
    <location>
        <begin position="1"/>
        <end position="23"/>
    </location>
</feature>
<name>A0ABT8LJF4_9BACT</name>
<evidence type="ECO:0000313" key="2">
    <source>
        <dbReference type="EMBL" id="MDN5217151.1"/>
    </source>
</evidence>
<dbReference type="EMBL" id="JAUJEB010000014">
    <property type="protein sequence ID" value="MDN5217151.1"/>
    <property type="molecule type" value="Genomic_DNA"/>
</dbReference>
<dbReference type="PANTHER" id="PTHR42754">
    <property type="entry name" value="ENDOGLUCANASE"/>
    <property type="match status" value="1"/>
</dbReference>
<evidence type="ECO:0000256" key="1">
    <source>
        <dbReference type="SAM" id="SignalP"/>
    </source>
</evidence>
<feature type="chain" id="PRO_5047099479" description="Lipoprotein" evidence="1">
    <location>
        <begin position="24"/>
        <end position="421"/>
    </location>
</feature>
<dbReference type="Proteomes" id="UP001172083">
    <property type="component" value="Unassembled WGS sequence"/>
</dbReference>
<keyword evidence="3" id="KW-1185">Reference proteome</keyword>
<accession>A0ABT8LJF4</accession>
<reference evidence="2" key="1">
    <citation type="submission" date="2023-06" db="EMBL/GenBank/DDBJ databases">
        <title>Genomic of Agaribacillus aureum.</title>
        <authorList>
            <person name="Wang G."/>
        </authorList>
    </citation>
    <scope>NUCLEOTIDE SEQUENCE</scope>
    <source>
        <strain evidence="2">BMA12</strain>
    </source>
</reference>
<organism evidence="2 3">
    <name type="scientific">Agaribacillus aureus</name>
    <dbReference type="NCBI Taxonomy" id="3051825"/>
    <lineage>
        <taxon>Bacteria</taxon>
        <taxon>Pseudomonadati</taxon>
        <taxon>Bacteroidota</taxon>
        <taxon>Cytophagia</taxon>
        <taxon>Cytophagales</taxon>
        <taxon>Splendidivirgaceae</taxon>
        <taxon>Agaribacillus</taxon>
    </lineage>
</organism>
<protein>
    <recommendedName>
        <fullName evidence="4">Lipoprotein</fullName>
    </recommendedName>
</protein>
<proteinExistence type="predicted"/>
<sequence>MKFRSYKLKLLSILAGVCLSCLSCDDDATIDLEQSKSFVKFYGGLRDQKGSDVKQTPDGGYILLGSTTSFGNGGSDIYLIKVDKFGNEMWSNTYGGPNDDEGKSIQITDDGGYAILGDFQNTNNSTDMYFLKVNAGGEVMFEYTFGNNTLDSNEHGNEVQKTLDGGYILVGSTSNPDRTETGPVDFYLVKTDANGIMEWQRTRGFEDSEEVGNSVVQIDNDNYIVVGTTENARENDQQDGKNIFAYKINANGDNIGNRFYGGLNDDFGNKICRTSFGYAILGTSSSQMNGSSAGENIIMIQIDQFLDDFSTKTFGGAENDQGMSMAQTEDEGFIIVGSTTSFTSTSDNSDIYLVRTDFSGDILSEWEMSPRVFGGQGVDEGKAVIPTEDGFVLIATSTFFETTNNRVLNLIKTDKQGFLIR</sequence>
<keyword evidence="1" id="KW-0732">Signal</keyword>
<dbReference type="RefSeq" id="WP_346762488.1">
    <property type="nucleotide sequence ID" value="NZ_JAUJEB010000014.1"/>
</dbReference>
<gene>
    <name evidence="2" type="ORF">QQ020_34080</name>
</gene>